<name>D8UAI4_VOLCA</name>
<evidence type="ECO:0000313" key="2">
    <source>
        <dbReference type="Proteomes" id="UP000001058"/>
    </source>
</evidence>
<dbReference type="RefSeq" id="XP_002955624.1">
    <property type="nucleotide sequence ID" value="XM_002955578.1"/>
</dbReference>
<protein>
    <submittedName>
        <fullName evidence="1">Uncharacterized protein</fullName>
    </submittedName>
</protein>
<dbReference type="InParanoid" id="D8UAI4"/>
<reference evidence="1 2" key="1">
    <citation type="journal article" date="2010" name="Science">
        <title>Genomic analysis of organismal complexity in the multicellular green alga Volvox carteri.</title>
        <authorList>
            <person name="Prochnik S.E."/>
            <person name="Umen J."/>
            <person name="Nedelcu A.M."/>
            <person name="Hallmann A."/>
            <person name="Miller S.M."/>
            <person name="Nishii I."/>
            <person name="Ferris P."/>
            <person name="Kuo A."/>
            <person name="Mitros T."/>
            <person name="Fritz-Laylin L.K."/>
            <person name="Hellsten U."/>
            <person name="Chapman J."/>
            <person name="Simakov O."/>
            <person name="Rensing S.A."/>
            <person name="Terry A."/>
            <person name="Pangilinan J."/>
            <person name="Kapitonov V."/>
            <person name="Jurka J."/>
            <person name="Salamov A."/>
            <person name="Shapiro H."/>
            <person name="Schmutz J."/>
            <person name="Grimwood J."/>
            <person name="Lindquist E."/>
            <person name="Lucas S."/>
            <person name="Grigoriev I.V."/>
            <person name="Schmitt R."/>
            <person name="Kirk D."/>
            <person name="Rokhsar D.S."/>
        </authorList>
    </citation>
    <scope>NUCLEOTIDE SEQUENCE [LARGE SCALE GENOMIC DNA]</scope>
    <source>
        <strain evidence="2">f. Nagariensis / Eve</strain>
    </source>
</reference>
<keyword evidence="2" id="KW-1185">Reference proteome</keyword>
<dbReference type="KEGG" id="vcn:VOLCADRAFT_96593"/>
<dbReference type="EMBL" id="GL378374">
    <property type="protein sequence ID" value="EFJ43264.1"/>
    <property type="molecule type" value="Genomic_DNA"/>
</dbReference>
<dbReference type="eggNOG" id="ENOG502RRDC">
    <property type="taxonomic scope" value="Eukaryota"/>
</dbReference>
<gene>
    <name evidence="1" type="ORF">VOLCADRAFT_96593</name>
</gene>
<dbReference type="GeneID" id="9614396"/>
<dbReference type="Proteomes" id="UP000001058">
    <property type="component" value="Unassembled WGS sequence"/>
</dbReference>
<sequence length="412" mass="43361">MEAPRCLPCHVSTDFRQAAAAAWRKEMATSASRMAKDATSAVQRAMALTLEKAKADARAKAAAKAAADAAVAVGKAADAKAAEAAEAVATAAKAKAKAAVKARNAAKVAAEVAVKVAEGAEAMAAKTAAVAEALRTGFAGPELHPPPVPPAGCPCSPELACEFTLNVTGDREALNCTQPRVWSPESAAWTFPPNYPTKCDYPHFHGGSGVLISIGAMRKVSYSDAIKCFHDDVDKLQTEPTSFKGRSHGDRLTSFCFWLHGIAMTDPGLSISPLAHPSVLGGRVMDSFAANEASMRAVIEGKQMDTSLWATLYMAATHVGDGPGSAKRAWELAELYPQARRAAVQQLERAGLLGRGGVDVLTAPHSPGDKVVWAKGTWMIKKGDVGKEVKGKMKEGDGSLIKTKIPRRVFLY</sequence>
<evidence type="ECO:0000313" key="1">
    <source>
        <dbReference type="EMBL" id="EFJ43264.1"/>
    </source>
</evidence>
<dbReference type="AlphaFoldDB" id="D8UAI4"/>
<dbReference type="OrthoDB" id="414175at2759"/>
<proteinExistence type="predicted"/>
<dbReference type="STRING" id="3068.D8UAI4"/>
<accession>D8UAI4</accession>
<organism evidence="2">
    <name type="scientific">Volvox carteri f. nagariensis</name>
    <dbReference type="NCBI Taxonomy" id="3068"/>
    <lineage>
        <taxon>Eukaryota</taxon>
        <taxon>Viridiplantae</taxon>
        <taxon>Chlorophyta</taxon>
        <taxon>core chlorophytes</taxon>
        <taxon>Chlorophyceae</taxon>
        <taxon>CS clade</taxon>
        <taxon>Chlamydomonadales</taxon>
        <taxon>Volvocaceae</taxon>
        <taxon>Volvox</taxon>
    </lineage>
</organism>